<dbReference type="SMART" id="SM00471">
    <property type="entry name" value="HDc"/>
    <property type="match status" value="1"/>
</dbReference>
<comment type="caution">
    <text evidence="2">The sequence shown here is derived from an EMBL/GenBank/DDBJ whole genome shotgun (WGS) entry which is preliminary data.</text>
</comment>
<name>A0A419F0V9_9BACT</name>
<dbReference type="AlphaFoldDB" id="A0A419F0V9"/>
<evidence type="ECO:0000259" key="1">
    <source>
        <dbReference type="PROSITE" id="PS51833"/>
    </source>
</evidence>
<accession>A0A419F0V9</accession>
<dbReference type="SUPFAM" id="SSF109604">
    <property type="entry name" value="HD-domain/PDEase-like"/>
    <property type="match status" value="1"/>
</dbReference>
<reference evidence="2 3" key="1">
    <citation type="journal article" date="2017" name="ISME J.">
        <title>Energy and carbon metabolisms in a deep terrestrial subsurface fluid microbial community.</title>
        <authorList>
            <person name="Momper L."/>
            <person name="Jungbluth S.P."/>
            <person name="Lee M.D."/>
            <person name="Amend J.P."/>
        </authorList>
    </citation>
    <scope>NUCLEOTIDE SEQUENCE [LARGE SCALE GENOMIC DNA]</scope>
    <source>
        <strain evidence="2">SURF_17</strain>
    </source>
</reference>
<sequence>MDIKEISTLPQVMARIMEIITDESSSASDLASEIAKDKSLTAKILKMVNSAYYGFYREIVKVSDAVVVLGFNEIRRLSLAISVLDMFGGSSQAEHRVRLWNHSLTCAAMSDILVKEWRMGDKGAFTAGLLHDTGKAVLDQYFPSMFSAVQACMREQSLSAHEAERMLFGFDHGDIGFWLFDRWSFPITLSKAIQYHHRVEAAQEAADMARLVHVADRLANEFVVLKSAGVPMTGVSWEEGEEPSFEEKVSLLLELEKRMRSTASATMFL</sequence>
<evidence type="ECO:0000313" key="2">
    <source>
        <dbReference type="EMBL" id="RJP71553.1"/>
    </source>
</evidence>
<proteinExistence type="predicted"/>
<dbReference type="Proteomes" id="UP000285961">
    <property type="component" value="Unassembled WGS sequence"/>
</dbReference>
<gene>
    <name evidence="2" type="ORF">C4532_07275</name>
</gene>
<organism evidence="2 3">
    <name type="scientific">Candidatus Abyssobacteria bacterium SURF_17</name>
    <dbReference type="NCBI Taxonomy" id="2093361"/>
    <lineage>
        <taxon>Bacteria</taxon>
        <taxon>Pseudomonadati</taxon>
        <taxon>Candidatus Hydrogenedentota</taxon>
        <taxon>Candidatus Abyssobacteria</taxon>
    </lineage>
</organism>
<dbReference type="Gene3D" id="1.10.3210.10">
    <property type="entry name" value="Hypothetical protein af1432"/>
    <property type="match status" value="1"/>
</dbReference>
<dbReference type="Pfam" id="PF08668">
    <property type="entry name" value="HDOD"/>
    <property type="match status" value="1"/>
</dbReference>
<dbReference type="InterPro" id="IPR003607">
    <property type="entry name" value="HD/PDEase_dom"/>
</dbReference>
<dbReference type="InterPro" id="IPR052340">
    <property type="entry name" value="RNase_Y/CdgJ"/>
</dbReference>
<protein>
    <submittedName>
        <fullName evidence="2">HDOD domain-containing protein</fullName>
    </submittedName>
</protein>
<dbReference type="PANTHER" id="PTHR33525:SF3">
    <property type="entry name" value="RIBONUCLEASE Y"/>
    <property type="match status" value="1"/>
</dbReference>
<dbReference type="PROSITE" id="PS51833">
    <property type="entry name" value="HDOD"/>
    <property type="match status" value="1"/>
</dbReference>
<dbReference type="EMBL" id="QZKI01000057">
    <property type="protein sequence ID" value="RJP71553.1"/>
    <property type="molecule type" value="Genomic_DNA"/>
</dbReference>
<dbReference type="InterPro" id="IPR013976">
    <property type="entry name" value="HDOD"/>
</dbReference>
<feature type="domain" description="HDOD" evidence="1">
    <location>
        <begin position="6"/>
        <end position="199"/>
    </location>
</feature>
<dbReference type="PANTHER" id="PTHR33525">
    <property type="match status" value="1"/>
</dbReference>
<evidence type="ECO:0000313" key="3">
    <source>
        <dbReference type="Proteomes" id="UP000285961"/>
    </source>
</evidence>